<dbReference type="GO" id="GO:0016020">
    <property type="term" value="C:membrane"/>
    <property type="evidence" value="ECO:0007669"/>
    <property type="project" value="UniProtKB-SubCell"/>
</dbReference>
<keyword evidence="3 6" id="KW-0812">Transmembrane</keyword>
<evidence type="ECO:0000256" key="4">
    <source>
        <dbReference type="ARBA" id="ARBA00022989"/>
    </source>
</evidence>
<dbReference type="GO" id="GO:0055085">
    <property type="term" value="P:transmembrane transport"/>
    <property type="evidence" value="ECO:0007669"/>
    <property type="project" value="TreeGrafter"/>
</dbReference>
<accession>A0A0M0KLI2</accession>
<comment type="caution">
    <text evidence="7">The sequence shown here is derived from an EMBL/GenBank/DDBJ whole genome shotgun (WGS) entry which is preliminary data.</text>
</comment>
<feature type="transmembrane region" description="Helical" evidence="6">
    <location>
        <begin position="244"/>
        <end position="270"/>
    </location>
</feature>
<dbReference type="InterPro" id="IPR002549">
    <property type="entry name" value="AI-2E-like"/>
</dbReference>
<proteinExistence type="inferred from homology"/>
<dbReference type="GO" id="GO:0006508">
    <property type="term" value="P:proteolysis"/>
    <property type="evidence" value="ECO:0007669"/>
    <property type="project" value="UniProtKB-KW"/>
</dbReference>
<feature type="transmembrane region" description="Helical" evidence="6">
    <location>
        <begin position="313"/>
        <end position="340"/>
    </location>
</feature>
<dbReference type="Pfam" id="PF01594">
    <property type="entry name" value="AI-2E_transport"/>
    <property type="match status" value="1"/>
</dbReference>
<comment type="similarity">
    <text evidence="2">Belongs to the autoinducer-2 exporter (AI-2E) (TC 2.A.86) family.</text>
</comment>
<evidence type="ECO:0000313" key="7">
    <source>
        <dbReference type="EMBL" id="KOO39679.1"/>
    </source>
</evidence>
<feature type="transmembrane region" description="Helical" evidence="6">
    <location>
        <begin position="9"/>
        <end position="30"/>
    </location>
</feature>
<feature type="transmembrane region" description="Helical" evidence="6">
    <location>
        <begin position="42"/>
        <end position="61"/>
    </location>
</feature>
<dbReference type="EMBL" id="LILD01000001">
    <property type="protein sequence ID" value="KOO39679.1"/>
    <property type="molecule type" value="Genomic_DNA"/>
</dbReference>
<dbReference type="GeneID" id="87596889"/>
<dbReference type="PANTHER" id="PTHR21716">
    <property type="entry name" value="TRANSMEMBRANE PROTEIN"/>
    <property type="match status" value="1"/>
</dbReference>
<dbReference type="PATRIC" id="fig|136160.3.peg.3052"/>
<name>A0A0M0KLI2_ALKHA</name>
<sequence length="358" mass="40266">MERDQHIRIIYKLIIVLLVLLIIYVVVQLADLWVPFVYVLKRLLIPLGLAAIITYLFHPLIEAMHRRGMGRGLAVLLVFGAMIALLVCFAVVGAPYVLQQIEELTTSFPTVMKDVEGTVSKMEWQIQQLPHPFHNQAENWLNHLWKKAGNLLGQMERVIVVLIQSMVLLITVPFLVLYFLKDFDLIERAAWYVTPRKWRPSLKRYVRDVDRSFGRYIRGQLLVALSVAVVSMMALWLIGVPYPILLGGFIGATNIIPYFGAFIGAVPALVFAYFESWPVLLATAIALFLLQQLEGNVLSPLIVGHSLHLHPITIILALLVGVEVGGVIGLILAVPILAVLKVTFIHLRLHVSKVDREV</sequence>
<dbReference type="RefSeq" id="WP_053431572.1">
    <property type="nucleotide sequence ID" value="NZ_CP040441.1"/>
</dbReference>
<gene>
    <name evidence="7" type="ORF">AMD02_13090</name>
</gene>
<keyword evidence="4 6" id="KW-1133">Transmembrane helix</keyword>
<keyword evidence="5 6" id="KW-0472">Membrane</keyword>
<evidence type="ECO:0000256" key="2">
    <source>
        <dbReference type="ARBA" id="ARBA00009773"/>
    </source>
</evidence>
<evidence type="ECO:0000256" key="3">
    <source>
        <dbReference type="ARBA" id="ARBA00022692"/>
    </source>
</evidence>
<evidence type="ECO:0000256" key="5">
    <source>
        <dbReference type="ARBA" id="ARBA00023136"/>
    </source>
</evidence>
<dbReference type="AlphaFoldDB" id="A0A0M0KLI2"/>
<keyword evidence="7" id="KW-0645">Protease</keyword>
<evidence type="ECO:0000256" key="1">
    <source>
        <dbReference type="ARBA" id="ARBA00004141"/>
    </source>
</evidence>
<evidence type="ECO:0000256" key="6">
    <source>
        <dbReference type="SAM" id="Phobius"/>
    </source>
</evidence>
<dbReference type="PANTHER" id="PTHR21716:SF15">
    <property type="entry name" value="TRANSPORT PROTEIN YRRI-RELATED"/>
    <property type="match status" value="1"/>
</dbReference>
<feature type="transmembrane region" description="Helical" evidence="6">
    <location>
        <begin position="73"/>
        <end position="98"/>
    </location>
</feature>
<feature type="transmembrane region" description="Helical" evidence="6">
    <location>
        <begin position="277"/>
        <end position="293"/>
    </location>
</feature>
<feature type="transmembrane region" description="Helical" evidence="6">
    <location>
        <begin position="221"/>
        <end position="238"/>
    </location>
</feature>
<reference evidence="7" key="1">
    <citation type="submission" date="2015-08" db="EMBL/GenBank/DDBJ databases">
        <title>Complete DNA Sequence of Pseudomonas syringae pv. actinidiae, the Causal Agent of Kiwifruit Canker Disease.</title>
        <authorList>
            <person name="Rikkerink E.H.A."/>
            <person name="Fineran P.C."/>
        </authorList>
    </citation>
    <scope>NUCLEOTIDE SEQUENCE</scope>
    <source>
        <strain evidence="7">DSM 13666</strain>
    </source>
</reference>
<organism evidence="7">
    <name type="scientific">Halalkalibacterium halodurans</name>
    <name type="common">Bacillus halodurans</name>
    <dbReference type="NCBI Taxonomy" id="86665"/>
    <lineage>
        <taxon>Bacteria</taxon>
        <taxon>Bacillati</taxon>
        <taxon>Bacillota</taxon>
        <taxon>Bacilli</taxon>
        <taxon>Bacillales</taxon>
        <taxon>Bacillaceae</taxon>
        <taxon>Halalkalibacterium (ex Joshi et al. 2022)</taxon>
    </lineage>
</organism>
<comment type="subcellular location">
    <subcellularLocation>
        <location evidence="1">Membrane</location>
        <topology evidence="1">Multi-pass membrane protein</topology>
    </subcellularLocation>
</comment>
<protein>
    <submittedName>
        <fullName evidence="7">Serine protease</fullName>
    </submittedName>
</protein>
<dbReference type="GO" id="GO:0008233">
    <property type="term" value="F:peptidase activity"/>
    <property type="evidence" value="ECO:0007669"/>
    <property type="project" value="UniProtKB-KW"/>
</dbReference>
<keyword evidence="7" id="KW-0378">Hydrolase</keyword>
<feature type="transmembrane region" description="Helical" evidence="6">
    <location>
        <begin position="158"/>
        <end position="180"/>
    </location>
</feature>